<name>A0A4Q5M4T4_9BACT</name>
<protein>
    <submittedName>
        <fullName evidence="1">SusD/RagB family nutrient-binding outer membrane lipoprotein</fullName>
    </submittedName>
</protein>
<dbReference type="Gene3D" id="1.25.40.390">
    <property type="match status" value="1"/>
</dbReference>
<keyword evidence="1" id="KW-0449">Lipoprotein</keyword>
<dbReference type="Pfam" id="PF12771">
    <property type="entry name" value="SusD-like_2"/>
    <property type="match status" value="1"/>
</dbReference>
<dbReference type="PROSITE" id="PS51257">
    <property type="entry name" value="PROKAR_LIPOPROTEIN"/>
    <property type="match status" value="1"/>
</dbReference>
<dbReference type="EMBL" id="SEWF01000002">
    <property type="protein sequence ID" value="RYU97398.1"/>
    <property type="molecule type" value="Genomic_DNA"/>
</dbReference>
<dbReference type="OrthoDB" id="634495at2"/>
<dbReference type="AlphaFoldDB" id="A0A4Q5M4T4"/>
<dbReference type="InterPro" id="IPR041662">
    <property type="entry name" value="SusD-like_2"/>
</dbReference>
<dbReference type="SUPFAM" id="SSF48452">
    <property type="entry name" value="TPR-like"/>
    <property type="match status" value="1"/>
</dbReference>
<dbReference type="Proteomes" id="UP000293162">
    <property type="component" value="Unassembled WGS sequence"/>
</dbReference>
<comment type="caution">
    <text evidence="1">The sequence shown here is derived from an EMBL/GenBank/DDBJ whole genome shotgun (WGS) entry which is preliminary data.</text>
</comment>
<evidence type="ECO:0000313" key="2">
    <source>
        <dbReference type="Proteomes" id="UP000293162"/>
    </source>
</evidence>
<accession>A0A4Q5M4T4</accession>
<dbReference type="InterPro" id="IPR011990">
    <property type="entry name" value="TPR-like_helical_dom_sf"/>
</dbReference>
<dbReference type="RefSeq" id="WP_130019180.1">
    <property type="nucleotide sequence ID" value="NZ_SEWF01000002.1"/>
</dbReference>
<evidence type="ECO:0000313" key="1">
    <source>
        <dbReference type="EMBL" id="RYU97398.1"/>
    </source>
</evidence>
<reference evidence="1 2" key="1">
    <citation type="submission" date="2019-02" db="EMBL/GenBank/DDBJ databases">
        <title>Bacterial novel species Emticicia sp. 17J42-9 isolated from soil.</title>
        <authorList>
            <person name="Jung H.-Y."/>
        </authorList>
    </citation>
    <scope>NUCLEOTIDE SEQUENCE [LARGE SCALE GENOMIC DNA]</scope>
    <source>
        <strain evidence="1 2">17J42-9</strain>
    </source>
</reference>
<sequence length="531" mass="58885">MKNLSKIAIVALLVTSVSCKKDFEEINAPWDKPSSASTPEMFNAVVSSLPLTAGEQSVMNAWIYPITQQAAITSGSYPYDNAKGAVWENYYYTLANVRIIEDRIEKSENPASMNNISAMLKTIMAYKSFKATNYFGAMPYKEAGYAALAASKGTGVYKAKYNTQQEIYTDILTNLKWAVDNLKADASQVSLGNYETLFKGDVAMWTKFANSLRLYIAATIYDKDRTLATTHITEALTKPLLADTDNVGIWPAQLGLSLQWREWSFSANSYLRMGSTMWNLMSANDNKDGSGIFDLRARIFYEPNNAGEWSAYPQNPISGVTPTEGGLPYDKKRYTAWTDKGASNLYSPVNLYFAQDLTTIPEPILTAAQVRFIKAEVYNRGMGVAANAAMAKAEYEAGIKASLNMWKSIAFNSPVWVVAKPTSATATDAEVNTLITNPKVAYSADPATALNQIYAQLWIDQFRQPFDAWTLKRRTGNKTPMSTSNTQYYTGNFGTYSRFVYPDDEITYNADNFKAASGGTNLNSTKLWIAQ</sequence>
<keyword evidence="2" id="KW-1185">Reference proteome</keyword>
<organism evidence="1 2">
    <name type="scientific">Emticicia agri</name>
    <dbReference type="NCBI Taxonomy" id="2492393"/>
    <lineage>
        <taxon>Bacteria</taxon>
        <taxon>Pseudomonadati</taxon>
        <taxon>Bacteroidota</taxon>
        <taxon>Cytophagia</taxon>
        <taxon>Cytophagales</taxon>
        <taxon>Leadbetterellaceae</taxon>
        <taxon>Emticicia</taxon>
    </lineage>
</organism>
<proteinExistence type="predicted"/>
<gene>
    <name evidence="1" type="ORF">EWM59_01525</name>
</gene>